<dbReference type="InterPro" id="IPR004869">
    <property type="entry name" value="MMPL_dom"/>
</dbReference>
<feature type="transmembrane region" description="Helical" evidence="6">
    <location>
        <begin position="756"/>
        <end position="778"/>
    </location>
</feature>
<gene>
    <name evidence="8" type="ORF">NSMM_380080</name>
</gene>
<evidence type="ECO:0000256" key="5">
    <source>
        <dbReference type="ARBA" id="ARBA00023136"/>
    </source>
</evidence>
<dbReference type="SUPFAM" id="SSF82866">
    <property type="entry name" value="Multidrug efflux transporter AcrB transmembrane domain"/>
    <property type="match status" value="2"/>
</dbReference>
<feature type="transmembrane region" description="Helical" evidence="6">
    <location>
        <begin position="37"/>
        <end position="56"/>
    </location>
</feature>
<dbReference type="Pfam" id="PF03176">
    <property type="entry name" value="MMPL"/>
    <property type="match status" value="2"/>
</dbReference>
<accession>A0A1G5SEC5</accession>
<dbReference type="OrthoDB" id="9803781at2"/>
<dbReference type="PANTHER" id="PTHR33406">
    <property type="entry name" value="MEMBRANE PROTEIN MJ1562-RELATED"/>
    <property type="match status" value="1"/>
</dbReference>
<keyword evidence="2" id="KW-1003">Cell membrane</keyword>
<feature type="transmembrane region" description="Helical" evidence="6">
    <location>
        <begin position="296"/>
        <end position="317"/>
    </location>
</feature>
<keyword evidence="9" id="KW-1185">Reference proteome</keyword>
<sequence length="798" mass="87906">MEVAVTVIRNETKQLNKTDRFALQWAEFVIKNRLKTIFFAITVFFVLAAGLMQIQASHNYRVFFSDKNPDLLTFEKFEETYTKNDNFLFVVKPKSGTIDQPFVAQAIEALTARAWMVPFAIRVDSITNFQHTYAIDDDLIVEDLIEDAANLSQAEIAKRVDIALKEPLLAGSLVALDRGASGINVTLQYPGLSESELPEAIHFARALVSEFEQEYPDLKIALTGISALNAAFFEATINDAETLYGPMFLVLVLITWLIIRNFSGVISTVLVITFATIAAMGFAGWAGITISPFSGSAPVVILTLAIVDSIHILITMAQRMRVGDDKIAAIKESMRVNFLAVSITSLTTVIGFLALNFSDAPPFNALGNIAAFGITAAWFYSLTFLPALLAILPFSVQTYSDKSRGPLQEAINKLAEFVIARARATLVFVGLIFIGLACAIPTINLNDQWVEYFDDRVEFRGDAKFAINHLTGLYILEYSVPAGAPGAISEPKYLQDLDDFAIWLREYAKVRHVYSYTDIIKRLSKNMNADDPAYYHIPGERELAAQYLLLYELSLPYGLDLNDRIDIDKSSTRVSVTLDEITTGETRQFLKDIDAWWDSRSPGNEVYGTGATYLFSFISERNIQDMIGGNIVAVILISIVMMIALRSFSFGLLSLIPNIAPLIMTFGVWALLVGEVGMAAATVSATSLGIIVDNTVHILTKYQRAREELVLSIEDAIRYTFDTVGAAVVANALILAFGFSVLMFSSFKITGDMGTLTALAILIALVVDLLLLPALLMLRAQSKTKGASYANTEKTQTI</sequence>
<keyword evidence="3 6" id="KW-0812">Transmembrane</keyword>
<feature type="transmembrane region" description="Helical" evidence="6">
    <location>
        <begin position="678"/>
        <end position="699"/>
    </location>
</feature>
<feature type="domain" description="SSD" evidence="7">
    <location>
        <begin position="650"/>
        <end position="778"/>
    </location>
</feature>
<evidence type="ECO:0000256" key="3">
    <source>
        <dbReference type="ARBA" id="ARBA00022692"/>
    </source>
</evidence>
<dbReference type="GO" id="GO:0005886">
    <property type="term" value="C:plasma membrane"/>
    <property type="evidence" value="ECO:0007669"/>
    <property type="project" value="UniProtKB-SubCell"/>
</dbReference>
<feature type="transmembrane region" description="Helical" evidence="6">
    <location>
        <begin position="626"/>
        <end position="645"/>
    </location>
</feature>
<evidence type="ECO:0000256" key="4">
    <source>
        <dbReference type="ARBA" id="ARBA00022989"/>
    </source>
</evidence>
<dbReference type="AlphaFoldDB" id="A0A1G5SEC5"/>
<evidence type="ECO:0000259" key="7">
    <source>
        <dbReference type="PROSITE" id="PS50156"/>
    </source>
</evidence>
<feature type="transmembrane region" description="Helical" evidence="6">
    <location>
        <begin position="243"/>
        <end position="259"/>
    </location>
</feature>
<reference evidence="8 9" key="1">
    <citation type="submission" date="2016-10" db="EMBL/GenBank/DDBJ databases">
        <authorList>
            <person name="de Groot N.N."/>
        </authorList>
    </citation>
    <scope>NUCLEOTIDE SEQUENCE [LARGE SCALE GENOMIC DNA]</scope>
    <source>
        <strain evidence="8">1</strain>
    </source>
</reference>
<dbReference type="Proteomes" id="UP000198729">
    <property type="component" value="Unassembled WGS sequence"/>
</dbReference>
<evidence type="ECO:0000256" key="2">
    <source>
        <dbReference type="ARBA" id="ARBA00022475"/>
    </source>
</evidence>
<evidence type="ECO:0000313" key="8">
    <source>
        <dbReference type="EMBL" id="SCZ85458.1"/>
    </source>
</evidence>
<keyword evidence="5 6" id="KW-0472">Membrane</keyword>
<proteinExistence type="predicted"/>
<feature type="transmembrane region" description="Helical" evidence="6">
    <location>
        <begin position="369"/>
        <end position="394"/>
    </location>
</feature>
<feature type="transmembrane region" description="Helical" evidence="6">
    <location>
        <begin position="338"/>
        <end position="357"/>
    </location>
</feature>
<evidence type="ECO:0000256" key="6">
    <source>
        <dbReference type="SAM" id="Phobius"/>
    </source>
</evidence>
<feature type="transmembrane region" description="Helical" evidence="6">
    <location>
        <begin position="652"/>
        <end position="672"/>
    </location>
</feature>
<name>A0A1G5SEC5_9PROT</name>
<feature type="transmembrane region" description="Helical" evidence="6">
    <location>
        <begin position="424"/>
        <end position="443"/>
    </location>
</feature>
<dbReference type="STRING" id="51642.NSMM_380080"/>
<keyword evidence="4 6" id="KW-1133">Transmembrane helix</keyword>
<comment type="subcellular location">
    <subcellularLocation>
        <location evidence="1">Cell membrane</location>
        <topology evidence="1">Multi-pass membrane protein</topology>
    </subcellularLocation>
</comment>
<dbReference type="Gene3D" id="1.20.1640.10">
    <property type="entry name" value="Multidrug efflux transporter AcrB transmembrane domain"/>
    <property type="match status" value="2"/>
</dbReference>
<dbReference type="PANTHER" id="PTHR33406:SF12">
    <property type="entry name" value="BLR2997 PROTEIN"/>
    <property type="match status" value="1"/>
</dbReference>
<feature type="transmembrane region" description="Helical" evidence="6">
    <location>
        <begin position="719"/>
        <end position="744"/>
    </location>
</feature>
<organism evidence="8 9">
    <name type="scientific">Nitrosomonas mobilis</name>
    <dbReference type="NCBI Taxonomy" id="51642"/>
    <lineage>
        <taxon>Bacteria</taxon>
        <taxon>Pseudomonadati</taxon>
        <taxon>Pseudomonadota</taxon>
        <taxon>Betaproteobacteria</taxon>
        <taxon>Nitrosomonadales</taxon>
        <taxon>Nitrosomonadaceae</taxon>
        <taxon>Nitrosomonas</taxon>
    </lineage>
</organism>
<dbReference type="InterPro" id="IPR050545">
    <property type="entry name" value="Mycobact_MmpL"/>
</dbReference>
<dbReference type="EMBL" id="FMWO01000045">
    <property type="protein sequence ID" value="SCZ85458.1"/>
    <property type="molecule type" value="Genomic_DNA"/>
</dbReference>
<feature type="domain" description="SSD" evidence="7">
    <location>
        <begin position="266"/>
        <end position="391"/>
    </location>
</feature>
<evidence type="ECO:0000313" key="9">
    <source>
        <dbReference type="Proteomes" id="UP000198729"/>
    </source>
</evidence>
<feature type="transmembrane region" description="Helical" evidence="6">
    <location>
        <begin position="266"/>
        <end position="290"/>
    </location>
</feature>
<evidence type="ECO:0000256" key="1">
    <source>
        <dbReference type="ARBA" id="ARBA00004651"/>
    </source>
</evidence>
<dbReference type="InterPro" id="IPR000731">
    <property type="entry name" value="SSD"/>
</dbReference>
<protein>
    <submittedName>
        <fullName evidence="8">Exporter of the RND superfamily</fullName>
    </submittedName>
</protein>
<dbReference type="PROSITE" id="PS50156">
    <property type="entry name" value="SSD"/>
    <property type="match status" value="2"/>
</dbReference>